<dbReference type="SMART" id="SM00248">
    <property type="entry name" value="ANK"/>
    <property type="match status" value="4"/>
</dbReference>
<evidence type="ECO:0000256" key="2">
    <source>
        <dbReference type="ARBA" id="ARBA00023043"/>
    </source>
</evidence>
<dbReference type="AlphaFoldDB" id="A0A0W0X2U0"/>
<feature type="repeat" description="ANK" evidence="3">
    <location>
        <begin position="122"/>
        <end position="154"/>
    </location>
</feature>
<comment type="caution">
    <text evidence="4">The sequence shown here is derived from an EMBL/GenBank/DDBJ whole genome shotgun (WGS) entry which is preliminary data.</text>
</comment>
<dbReference type="OrthoDB" id="5634323at2"/>
<organism evidence="4 5">
    <name type="scientific">Legionella nautarum</name>
    <dbReference type="NCBI Taxonomy" id="45070"/>
    <lineage>
        <taxon>Bacteria</taxon>
        <taxon>Pseudomonadati</taxon>
        <taxon>Pseudomonadota</taxon>
        <taxon>Gammaproteobacteria</taxon>
        <taxon>Legionellales</taxon>
        <taxon>Legionellaceae</taxon>
        <taxon>Legionella</taxon>
    </lineage>
</organism>
<name>A0A0W0X2U0_9GAMM</name>
<evidence type="ECO:0000256" key="1">
    <source>
        <dbReference type="ARBA" id="ARBA00022737"/>
    </source>
</evidence>
<keyword evidence="5" id="KW-1185">Reference proteome</keyword>
<dbReference type="SUPFAM" id="SSF48403">
    <property type="entry name" value="Ankyrin repeat"/>
    <property type="match status" value="1"/>
</dbReference>
<gene>
    <name evidence="4" type="ORF">Lnau_0393</name>
</gene>
<dbReference type="PROSITE" id="PS50088">
    <property type="entry name" value="ANK_REPEAT"/>
    <property type="match status" value="1"/>
</dbReference>
<dbReference type="PROSITE" id="PS50297">
    <property type="entry name" value="ANK_REP_REGION"/>
    <property type="match status" value="1"/>
</dbReference>
<dbReference type="InterPro" id="IPR002110">
    <property type="entry name" value="Ankyrin_rpt"/>
</dbReference>
<sequence>MKSFAELERASESGGEAFAAFIRKELSADKNFFDRRFLFKDTEQITVLNYLIYIHEVGLGKPCRKNHIRFLLDMGADFNLDCSIHLLLRLKKLDLFPLFFPNLDEGQEVQRKIEFNSPELITGRTLLSRAISTGDASILKTLLRSGFEIDVNAPNQIQVKMGQTITMQPLHQAVASNFPEATYYLLQNGAIIDTPCGRLRETPLLLAARLGTIKSLEVLLSATAGQNCIDLQAENKEAERAIDLLCKRLMNQEKPQEALYGIAMLLCHGAKAPRDESFRSLLRSNRFALIDQVKEYKKQSGSSAELFIDACHDKNNPLHDIMYANTWLHLFWRYSRLQWIWHLFGLNCDEAFRIEALVYDGPESDVPGFVQNKFSPLESIATSRSNEELSVSEASEQREKIDLSGQKSKLEEWERKRQFAMFAWCYEKSCGFFSNPARNMYLKLTTGDITNIEEVRDYAAKAGNEKTTTRAVMNALYGDGNPTHTNLYAP</sequence>
<keyword evidence="2 3" id="KW-0040">ANK repeat</keyword>
<dbReference type="Proteomes" id="UP000054725">
    <property type="component" value="Unassembled WGS sequence"/>
</dbReference>
<dbReference type="PANTHER" id="PTHR24198:SF165">
    <property type="entry name" value="ANKYRIN REPEAT-CONTAINING PROTEIN-RELATED"/>
    <property type="match status" value="1"/>
</dbReference>
<evidence type="ECO:0000313" key="4">
    <source>
        <dbReference type="EMBL" id="KTD38899.1"/>
    </source>
</evidence>
<dbReference type="PATRIC" id="fig|45070.6.peg.414"/>
<dbReference type="EMBL" id="LNYO01000004">
    <property type="protein sequence ID" value="KTD38899.1"/>
    <property type="molecule type" value="Genomic_DNA"/>
</dbReference>
<dbReference type="PANTHER" id="PTHR24198">
    <property type="entry name" value="ANKYRIN REPEAT AND PROTEIN KINASE DOMAIN-CONTAINING PROTEIN"/>
    <property type="match status" value="1"/>
</dbReference>
<evidence type="ECO:0000256" key="3">
    <source>
        <dbReference type="PROSITE-ProRule" id="PRU00023"/>
    </source>
</evidence>
<protein>
    <submittedName>
        <fullName evidence="4">Ankyrin repeat protein</fullName>
    </submittedName>
</protein>
<dbReference type="Gene3D" id="1.25.40.20">
    <property type="entry name" value="Ankyrin repeat-containing domain"/>
    <property type="match status" value="1"/>
</dbReference>
<proteinExistence type="predicted"/>
<dbReference type="Pfam" id="PF12796">
    <property type="entry name" value="Ank_2"/>
    <property type="match status" value="1"/>
</dbReference>
<accession>A0A0W0X2U0</accession>
<dbReference type="STRING" id="45070.Lnau_0393"/>
<dbReference type="InterPro" id="IPR036770">
    <property type="entry name" value="Ankyrin_rpt-contain_sf"/>
</dbReference>
<evidence type="ECO:0000313" key="5">
    <source>
        <dbReference type="Proteomes" id="UP000054725"/>
    </source>
</evidence>
<keyword evidence="1" id="KW-0677">Repeat</keyword>
<reference evidence="4 5" key="1">
    <citation type="submission" date="2015-11" db="EMBL/GenBank/DDBJ databases">
        <title>Genomic analysis of 38 Legionella species identifies large and diverse effector repertoires.</title>
        <authorList>
            <person name="Burstein D."/>
            <person name="Amaro F."/>
            <person name="Zusman T."/>
            <person name="Lifshitz Z."/>
            <person name="Cohen O."/>
            <person name="Gilbert J.A."/>
            <person name="Pupko T."/>
            <person name="Shuman H.A."/>
            <person name="Segal G."/>
        </authorList>
    </citation>
    <scope>NUCLEOTIDE SEQUENCE [LARGE SCALE GENOMIC DNA]</scope>
    <source>
        <strain evidence="4 5">ATCC 49506</strain>
    </source>
</reference>
<dbReference type="RefSeq" id="WP_058503473.1">
    <property type="nucleotide sequence ID" value="NZ_CAAAIF010000005.1"/>
</dbReference>